<protein>
    <submittedName>
        <fullName evidence="2">Uncharacterized protein</fullName>
    </submittedName>
</protein>
<keyword evidence="3" id="KW-1185">Reference proteome</keyword>
<comment type="caution">
    <text evidence="2">The sequence shown here is derived from an EMBL/GenBank/DDBJ whole genome shotgun (WGS) entry which is preliminary data.</text>
</comment>
<accession>A0AAJ0B5B3</accession>
<gene>
    <name evidence="2" type="ORF">QBC47DRAFT_392201</name>
</gene>
<dbReference type="Proteomes" id="UP001239445">
    <property type="component" value="Unassembled WGS sequence"/>
</dbReference>
<reference evidence="2" key="1">
    <citation type="submission" date="2023-06" db="EMBL/GenBank/DDBJ databases">
        <title>Genome-scale phylogeny and comparative genomics of the fungal order Sordariales.</title>
        <authorList>
            <consortium name="Lawrence Berkeley National Laboratory"/>
            <person name="Hensen N."/>
            <person name="Bonometti L."/>
            <person name="Westerberg I."/>
            <person name="Brannstrom I.O."/>
            <person name="Guillou S."/>
            <person name="Cros-Aarteil S."/>
            <person name="Calhoun S."/>
            <person name="Haridas S."/>
            <person name="Kuo A."/>
            <person name="Mondo S."/>
            <person name="Pangilinan J."/>
            <person name="Riley R."/>
            <person name="Labutti K."/>
            <person name="Andreopoulos B."/>
            <person name="Lipzen A."/>
            <person name="Chen C."/>
            <person name="Yanf M."/>
            <person name="Daum C."/>
            <person name="Ng V."/>
            <person name="Clum A."/>
            <person name="Steindorff A."/>
            <person name="Ohm R."/>
            <person name="Martin F."/>
            <person name="Silar P."/>
            <person name="Natvig D."/>
            <person name="Lalanne C."/>
            <person name="Gautier V."/>
            <person name="Ament-Velasquez S.L."/>
            <person name="Kruys A."/>
            <person name="Hutchinson M.I."/>
            <person name="Powell A.J."/>
            <person name="Barry K."/>
            <person name="Miller A.N."/>
            <person name="Grigoriev I.V."/>
            <person name="Debuchy R."/>
            <person name="Gladieux P."/>
            <person name="Thoren M.H."/>
            <person name="Johannesson H."/>
        </authorList>
    </citation>
    <scope>NUCLEOTIDE SEQUENCE</scope>
    <source>
        <strain evidence="2">PSN4</strain>
    </source>
</reference>
<dbReference type="AlphaFoldDB" id="A0AAJ0B5B3"/>
<evidence type="ECO:0000256" key="1">
    <source>
        <dbReference type="SAM" id="MobiDB-lite"/>
    </source>
</evidence>
<evidence type="ECO:0000313" key="3">
    <source>
        <dbReference type="Proteomes" id="UP001239445"/>
    </source>
</evidence>
<sequence>MESPRESGSWFTTSEPPSPGPESGSIHDSAAPGSQRSLPLLPQDASPDNNNDITTPGGTGISSQETSAPALVGDSSQRREKYKYTLGSIPITTEKAEPLFKGAATTCLGRYQRRYTFFNVPEPFQPRSRQIARQCQELVALTPSPPMGSSALVSIRACVVGDTEGGDKRLAMVITSNSPRYAALLKRRIEQSGILRHDFEENTYDVVILEGGFASLEPHTETGEGVEGERRSKGRFGRFFTSRLGWTKAPGRIVEPGDAGAKV</sequence>
<evidence type="ECO:0000313" key="2">
    <source>
        <dbReference type="EMBL" id="KAK1751084.1"/>
    </source>
</evidence>
<dbReference type="EMBL" id="MU839843">
    <property type="protein sequence ID" value="KAK1751084.1"/>
    <property type="molecule type" value="Genomic_DNA"/>
</dbReference>
<feature type="region of interest" description="Disordered" evidence="1">
    <location>
        <begin position="1"/>
        <end position="76"/>
    </location>
</feature>
<feature type="compositionally biased region" description="Polar residues" evidence="1">
    <location>
        <begin position="46"/>
        <end position="67"/>
    </location>
</feature>
<organism evidence="2 3">
    <name type="scientific">Echria macrotheca</name>
    <dbReference type="NCBI Taxonomy" id="438768"/>
    <lineage>
        <taxon>Eukaryota</taxon>
        <taxon>Fungi</taxon>
        <taxon>Dikarya</taxon>
        <taxon>Ascomycota</taxon>
        <taxon>Pezizomycotina</taxon>
        <taxon>Sordariomycetes</taxon>
        <taxon>Sordariomycetidae</taxon>
        <taxon>Sordariales</taxon>
        <taxon>Schizotheciaceae</taxon>
        <taxon>Echria</taxon>
    </lineage>
</organism>
<name>A0AAJ0B5B3_9PEZI</name>
<proteinExistence type="predicted"/>